<dbReference type="KEGG" id="vg:10328141"/>
<gene>
    <name evidence="1" type="ORF">Syn33_207</name>
</gene>
<dbReference type="EMBL" id="GU071108">
    <property type="protein sequence ID" value="ADO99577.1"/>
    <property type="molecule type" value="Genomic_DNA"/>
</dbReference>
<dbReference type="RefSeq" id="YP_004323813.1">
    <property type="nucleotide sequence ID" value="NC_015285.1"/>
</dbReference>
<name>E3SR93_9CAUD</name>
<evidence type="ECO:0000313" key="1">
    <source>
        <dbReference type="EMBL" id="ADO99577.1"/>
    </source>
</evidence>
<sequence>MLHSRLSKTMNSYQKAIKALEECVKDAMENDVDPGLQMEIWRHYQGVKAIQRQLPKETNLSFKLDGIDRVMEMYDSEYPTQAAQPVDVGLGGFGQGNDVITFG</sequence>
<evidence type="ECO:0000313" key="2">
    <source>
        <dbReference type="Proteomes" id="UP000006537"/>
    </source>
</evidence>
<organism evidence="1 2">
    <name type="scientific">Prochlorococcus phage Syn33</name>
    <dbReference type="NCBI Taxonomy" id="444878"/>
    <lineage>
        <taxon>Viruses</taxon>
        <taxon>Duplodnaviria</taxon>
        <taxon>Heunggongvirae</taxon>
        <taxon>Uroviricota</taxon>
        <taxon>Caudoviricetes</taxon>
        <taxon>Pantevenvirales</taxon>
        <taxon>Kyanoviridae</taxon>
        <taxon>Brizovirus</taxon>
        <taxon>Brizovirus syn33</taxon>
    </lineage>
</organism>
<dbReference type="GeneID" id="10328141"/>
<proteinExistence type="predicted"/>
<keyword evidence="2" id="KW-1185">Reference proteome</keyword>
<dbReference type="Proteomes" id="UP000006537">
    <property type="component" value="Segment"/>
</dbReference>
<protein>
    <submittedName>
        <fullName evidence="1">Uncharacterized protein</fullName>
    </submittedName>
</protein>
<dbReference type="OrthoDB" id="19545at10239"/>
<accession>E3SR93</accession>
<reference evidence="1 2" key="1">
    <citation type="journal article" date="2010" name="Environ. Microbiol.">
        <title>Genomic analysis of oceanic cyanobacterial myoviruses compared with T4-like myoviruses from diverse hosts and environments.</title>
        <authorList>
            <person name="Sullivan M.B."/>
            <person name="Huang K.H."/>
            <person name="Ignacio-Espinoza J.C."/>
            <person name="Berlin A.M."/>
            <person name="Kelly L."/>
            <person name="Weigele P.R."/>
            <person name="DeFrancesco A.S."/>
            <person name="Kern S.E."/>
            <person name="Thompson L.R."/>
            <person name="Young S."/>
            <person name="Yandava C."/>
            <person name="Fu R."/>
            <person name="Krastins B."/>
            <person name="Chase M."/>
            <person name="Sarracino D."/>
            <person name="Osburne M.S."/>
            <person name="Henn M.R."/>
            <person name="Chisholm S.W."/>
        </authorList>
    </citation>
    <scope>NUCLEOTIDE SEQUENCE [LARGE SCALE GENOMIC DNA]</scope>
    <source>
        <strain evidence="1">Syn33</strain>
    </source>
</reference>